<evidence type="ECO:0000313" key="1">
    <source>
        <dbReference type="EMBL" id="QJA48613.1"/>
    </source>
</evidence>
<organism evidence="1">
    <name type="scientific">viral metagenome</name>
    <dbReference type="NCBI Taxonomy" id="1070528"/>
    <lineage>
        <taxon>unclassified sequences</taxon>
        <taxon>metagenomes</taxon>
        <taxon>organismal metagenomes</taxon>
    </lineage>
</organism>
<sequence length="93" mass="11014">MQFYIKTKPRFINLQIPRPGQAPVIIAGIDYLDKSHLKELIAKINENYGTKFTEAEVEKQIEERIKGIFKRKPTTRQVKRDQEAIRRIMMNKL</sequence>
<proteinExistence type="predicted"/>
<gene>
    <name evidence="1" type="ORF">TM448A01052_0014</name>
</gene>
<dbReference type="AlphaFoldDB" id="A0A6H1ZL12"/>
<name>A0A6H1ZL12_9ZZZZ</name>
<accession>A0A6H1ZL12</accession>
<dbReference type="EMBL" id="MT144092">
    <property type="protein sequence ID" value="QJA48613.1"/>
    <property type="molecule type" value="Genomic_DNA"/>
</dbReference>
<reference evidence="1" key="1">
    <citation type="submission" date="2020-03" db="EMBL/GenBank/DDBJ databases">
        <title>The deep terrestrial virosphere.</title>
        <authorList>
            <person name="Holmfeldt K."/>
            <person name="Nilsson E."/>
            <person name="Simone D."/>
            <person name="Lopez-Fernandez M."/>
            <person name="Wu X."/>
            <person name="de Brujin I."/>
            <person name="Lundin D."/>
            <person name="Andersson A."/>
            <person name="Bertilsson S."/>
            <person name="Dopson M."/>
        </authorList>
    </citation>
    <scope>NUCLEOTIDE SEQUENCE</scope>
    <source>
        <strain evidence="1">TM448A01052</strain>
    </source>
</reference>
<protein>
    <submittedName>
        <fullName evidence="1">Uncharacterized protein</fullName>
    </submittedName>
</protein>